<gene>
    <name evidence="1" type="ORF">ACFPLB_13420</name>
</gene>
<sequence>MIRTIRTIRGHGFALAARTTLLAATIAVGAIAGGMSPALAQVAFDAPAQTSGQVRAQAAAPGQPVLPGSEVKVTGQNFKPGQKIVISRGLQPSAEEPATADGEGRFEAGFTLPADAAVGVHPLVLSTQEPYHAEIVELKISPDIPLSGAEKFDLADQKLVQGLYQTAYSASNDVLFVTAAVGRPPIKDSTLVKVDPTTLEIIAQVAPPAAPASGDREGGLYAVYGVAVDEENGTVWVTNTRQNTVAVYSQSDLSLIKQFEPGIATHARDVAIASGNAYASQIGVAELVVFDTKTLEQADPIEIKSNNRRETFSPASLQFDAKTGKLFAVSLSTAEVAIIDTATNTVDKVITLKGARSAIGIAYDNETNRIFVAAQGSDNLLIVDAESGETLHNVLVGAGALNVAFDPVNRLAYVSNRGADTVTVVDPDGNIVANLENAPLPNHVLADGKGNVFAVNKSRGADNPAGDRITRITLKP</sequence>
<dbReference type="SUPFAM" id="SSF51004">
    <property type="entry name" value="C-terminal (heme d1) domain of cytochrome cd1-nitrite reductase"/>
    <property type="match status" value="1"/>
</dbReference>
<evidence type="ECO:0000313" key="1">
    <source>
        <dbReference type="EMBL" id="MFC5386961.1"/>
    </source>
</evidence>
<accession>A0ABW0GZ71</accession>
<dbReference type="PANTHER" id="PTHR47197">
    <property type="entry name" value="PROTEIN NIRF"/>
    <property type="match status" value="1"/>
</dbReference>
<comment type="caution">
    <text evidence="1">The sequence shown here is derived from an EMBL/GenBank/DDBJ whole genome shotgun (WGS) entry which is preliminary data.</text>
</comment>
<dbReference type="PANTHER" id="PTHR47197:SF3">
    <property type="entry name" value="DIHYDRO-HEME D1 DEHYDROGENASE"/>
    <property type="match status" value="1"/>
</dbReference>
<proteinExistence type="predicted"/>
<evidence type="ECO:0000313" key="2">
    <source>
        <dbReference type="Proteomes" id="UP001596016"/>
    </source>
</evidence>
<dbReference type="EMBL" id="JBHSLL010000050">
    <property type="protein sequence ID" value="MFC5386961.1"/>
    <property type="molecule type" value="Genomic_DNA"/>
</dbReference>
<dbReference type="RefSeq" id="WP_378230442.1">
    <property type="nucleotide sequence ID" value="NZ_JBHSLL010000050.1"/>
</dbReference>
<dbReference type="InterPro" id="IPR011048">
    <property type="entry name" value="Haem_d1_sf"/>
</dbReference>
<organism evidence="1 2">
    <name type="scientific">Aquamicrobium segne</name>
    <dbReference type="NCBI Taxonomy" id="469547"/>
    <lineage>
        <taxon>Bacteria</taxon>
        <taxon>Pseudomonadati</taxon>
        <taxon>Pseudomonadota</taxon>
        <taxon>Alphaproteobacteria</taxon>
        <taxon>Hyphomicrobiales</taxon>
        <taxon>Phyllobacteriaceae</taxon>
        <taxon>Aquamicrobium</taxon>
    </lineage>
</organism>
<name>A0ABW0GZ71_9HYPH</name>
<dbReference type="Proteomes" id="UP001596016">
    <property type="component" value="Unassembled WGS sequence"/>
</dbReference>
<dbReference type="InterPro" id="IPR015943">
    <property type="entry name" value="WD40/YVTN_repeat-like_dom_sf"/>
</dbReference>
<protein>
    <submittedName>
        <fullName evidence="1">YncE family protein</fullName>
    </submittedName>
</protein>
<dbReference type="Gene3D" id="2.130.10.10">
    <property type="entry name" value="YVTN repeat-like/Quinoprotein amine dehydrogenase"/>
    <property type="match status" value="1"/>
</dbReference>
<keyword evidence="2" id="KW-1185">Reference proteome</keyword>
<dbReference type="InterPro" id="IPR051200">
    <property type="entry name" value="Host-pathogen_enzymatic-act"/>
</dbReference>
<reference evidence="2" key="1">
    <citation type="journal article" date="2019" name="Int. J. Syst. Evol. Microbiol.">
        <title>The Global Catalogue of Microorganisms (GCM) 10K type strain sequencing project: providing services to taxonomists for standard genome sequencing and annotation.</title>
        <authorList>
            <consortium name="The Broad Institute Genomics Platform"/>
            <consortium name="The Broad Institute Genome Sequencing Center for Infectious Disease"/>
            <person name="Wu L."/>
            <person name="Ma J."/>
        </authorList>
    </citation>
    <scope>NUCLEOTIDE SEQUENCE [LARGE SCALE GENOMIC DNA]</scope>
    <source>
        <strain evidence="2">CGMCC 4.1415</strain>
    </source>
</reference>